<comment type="caution">
    <text evidence="4">The sequence shown here is derived from an EMBL/GenBank/DDBJ whole genome shotgun (WGS) entry which is preliminary data.</text>
</comment>
<keyword evidence="5" id="KW-1185">Reference proteome</keyword>
<sequence length="108" mass="12185">MGLSPPDSALLTTTTRFLHRRFSGSALRPLPEYRALISVKTYISDDPQLSPSAWNLSTSHCTWSSATCDFKRHVIALDEFGGVCWRGRWIHEAVGDEVREHQCNLDIP</sequence>
<keyword evidence="1" id="KW-0433">Leucine-rich repeat</keyword>
<accession>A0A5N6L850</accession>
<evidence type="ECO:0000259" key="3">
    <source>
        <dbReference type="Pfam" id="PF08263"/>
    </source>
</evidence>
<evidence type="ECO:0000313" key="5">
    <source>
        <dbReference type="Proteomes" id="UP000326396"/>
    </source>
</evidence>
<organism evidence="4 5">
    <name type="scientific">Mikania micrantha</name>
    <name type="common">bitter vine</name>
    <dbReference type="NCBI Taxonomy" id="192012"/>
    <lineage>
        <taxon>Eukaryota</taxon>
        <taxon>Viridiplantae</taxon>
        <taxon>Streptophyta</taxon>
        <taxon>Embryophyta</taxon>
        <taxon>Tracheophyta</taxon>
        <taxon>Spermatophyta</taxon>
        <taxon>Magnoliopsida</taxon>
        <taxon>eudicotyledons</taxon>
        <taxon>Gunneridae</taxon>
        <taxon>Pentapetalae</taxon>
        <taxon>asterids</taxon>
        <taxon>campanulids</taxon>
        <taxon>Asterales</taxon>
        <taxon>Asteraceae</taxon>
        <taxon>Asteroideae</taxon>
        <taxon>Heliantheae alliance</taxon>
        <taxon>Eupatorieae</taxon>
        <taxon>Mikania</taxon>
    </lineage>
</organism>
<dbReference type="AlphaFoldDB" id="A0A5N6L850"/>
<dbReference type="Proteomes" id="UP000326396">
    <property type="component" value="Unassembled WGS sequence"/>
</dbReference>
<dbReference type="Pfam" id="PF08263">
    <property type="entry name" value="LRRNT_2"/>
    <property type="match status" value="1"/>
</dbReference>
<dbReference type="EMBL" id="SZYD01002525">
    <property type="protein sequence ID" value="KAC9456377.1"/>
    <property type="molecule type" value="Genomic_DNA"/>
</dbReference>
<evidence type="ECO:0000313" key="4">
    <source>
        <dbReference type="EMBL" id="KAC9456377.1"/>
    </source>
</evidence>
<dbReference type="OrthoDB" id="10250902at2759"/>
<keyword evidence="2" id="KW-0677">Repeat</keyword>
<evidence type="ECO:0000256" key="1">
    <source>
        <dbReference type="ARBA" id="ARBA00022614"/>
    </source>
</evidence>
<gene>
    <name evidence="4" type="ORF">E3N88_45797</name>
</gene>
<evidence type="ECO:0000256" key="2">
    <source>
        <dbReference type="ARBA" id="ARBA00022737"/>
    </source>
</evidence>
<reference evidence="4 5" key="1">
    <citation type="submission" date="2019-05" db="EMBL/GenBank/DDBJ databases">
        <title>Mikania micrantha, genome provides insights into the molecular mechanism of rapid growth.</title>
        <authorList>
            <person name="Liu B."/>
        </authorList>
    </citation>
    <scope>NUCLEOTIDE SEQUENCE [LARGE SCALE GENOMIC DNA]</scope>
    <source>
        <strain evidence="4">NLD-2019</strain>
        <tissue evidence="4">Leaf</tissue>
    </source>
</reference>
<proteinExistence type="predicted"/>
<dbReference type="InterPro" id="IPR013210">
    <property type="entry name" value="LRR_N_plant-typ"/>
</dbReference>
<protein>
    <recommendedName>
        <fullName evidence="3">Leucine-rich repeat-containing N-terminal plant-type domain-containing protein</fullName>
    </recommendedName>
</protein>
<name>A0A5N6L850_9ASTR</name>
<feature type="domain" description="Leucine-rich repeat-containing N-terminal plant-type" evidence="3">
    <location>
        <begin position="32"/>
        <end position="69"/>
    </location>
</feature>